<feature type="domain" description="VWFA" evidence="1">
    <location>
        <begin position="25"/>
        <end position="177"/>
    </location>
</feature>
<dbReference type="SUPFAM" id="SSF53300">
    <property type="entry name" value="vWA-like"/>
    <property type="match status" value="1"/>
</dbReference>
<dbReference type="KEGG" id="dsc:ABOD76_12045"/>
<sequence>MTDSEYAQLSFGLAEFADNPEPRCPVLLLLDNSGSMSGEKIRQLNEGLRDFQRDLASDSLAAKRCEIAIVSFGPVREVLGFTSAEHFQAPQLKAEGSTPLGEAVKRGLELLRQRKETIRQNGIGLYRPWVFLITDGAPTDAWQSAAAEVQRGEAAKSFAFFSVGVAGADMKMLEQLNPARAPLALSGVRFRELFQWLSASLKSVSQSTPGDAVALASPKGWAEI</sequence>
<evidence type="ECO:0000313" key="2">
    <source>
        <dbReference type="EMBL" id="XBV87001.1"/>
    </source>
</evidence>
<dbReference type="PROSITE" id="PS50234">
    <property type="entry name" value="VWFA"/>
    <property type="match status" value="1"/>
</dbReference>
<dbReference type="InterPro" id="IPR002035">
    <property type="entry name" value="VWF_A"/>
</dbReference>
<dbReference type="InterPro" id="IPR011392">
    <property type="entry name" value="Tellurite-R_TerY"/>
</dbReference>
<dbReference type="InterPro" id="IPR036465">
    <property type="entry name" value="vWFA_dom_sf"/>
</dbReference>
<dbReference type="AlphaFoldDB" id="A0AAU7UEN1"/>
<accession>A0AAU7UEN1</accession>
<dbReference type="Pfam" id="PF00092">
    <property type="entry name" value="VWA"/>
    <property type="match status" value="1"/>
</dbReference>
<protein>
    <submittedName>
        <fullName evidence="2">VWA domain-containing protein</fullName>
    </submittedName>
</protein>
<name>A0AAU7UEN1_9DEIO</name>
<dbReference type="Gene3D" id="3.40.50.410">
    <property type="entry name" value="von Willebrand factor, type A domain"/>
    <property type="match status" value="1"/>
</dbReference>
<reference evidence="2" key="1">
    <citation type="submission" date="2024-06" db="EMBL/GenBank/DDBJ databases">
        <title>Draft Genome Sequence of Deinococcus sonorensis Type Strain KR-87, a Biofilm Producing Representative of the Genus Deinococcus.</title>
        <authorList>
            <person name="Boren L.S."/>
            <person name="Grosso R.A."/>
            <person name="Hugenberg-Cox A.N."/>
            <person name="Hill J.T.E."/>
            <person name="Albert C.M."/>
            <person name="Tuohy J.M."/>
        </authorList>
    </citation>
    <scope>NUCLEOTIDE SEQUENCE</scope>
    <source>
        <strain evidence="2">KR-87</strain>
    </source>
</reference>
<dbReference type="PIRSF" id="PIRSF020634">
    <property type="entry name" value="TerY_vWA"/>
    <property type="match status" value="1"/>
</dbReference>
<proteinExistence type="predicted"/>
<dbReference type="SMART" id="SM00327">
    <property type="entry name" value="VWA"/>
    <property type="match status" value="1"/>
</dbReference>
<evidence type="ECO:0000259" key="1">
    <source>
        <dbReference type="PROSITE" id="PS50234"/>
    </source>
</evidence>
<dbReference type="EMBL" id="CP158299">
    <property type="protein sequence ID" value="XBV87001.1"/>
    <property type="molecule type" value="Genomic_DNA"/>
</dbReference>
<gene>
    <name evidence="2" type="ORF">ABOD76_12045</name>
</gene>
<dbReference type="RefSeq" id="WP_350245098.1">
    <property type="nucleotide sequence ID" value="NZ_CP158299.1"/>
</dbReference>
<organism evidence="2">
    <name type="scientific">Deinococcus sonorensis KR-87</name>
    <dbReference type="NCBI Taxonomy" id="694439"/>
    <lineage>
        <taxon>Bacteria</taxon>
        <taxon>Thermotogati</taxon>
        <taxon>Deinococcota</taxon>
        <taxon>Deinococci</taxon>
        <taxon>Deinococcales</taxon>
        <taxon>Deinococcaceae</taxon>
        <taxon>Deinococcus</taxon>
    </lineage>
</organism>